<feature type="transmembrane region" description="Helical" evidence="2">
    <location>
        <begin position="183"/>
        <end position="203"/>
    </location>
</feature>
<feature type="compositionally biased region" description="Low complexity" evidence="1">
    <location>
        <begin position="225"/>
        <end position="236"/>
    </location>
</feature>
<feature type="region of interest" description="Disordered" evidence="1">
    <location>
        <begin position="503"/>
        <end position="572"/>
    </location>
</feature>
<dbReference type="EMBL" id="FNAU01000002">
    <property type="protein sequence ID" value="SDE11060.1"/>
    <property type="molecule type" value="Genomic_DNA"/>
</dbReference>
<feature type="transmembrane region" description="Helical" evidence="2">
    <location>
        <begin position="112"/>
        <end position="136"/>
    </location>
</feature>
<dbReference type="AlphaFoldDB" id="A0A1G7A8F1"/>
<dbReference type="GO" id="GO:0005886">
    <property type="term" value="C:plasma membrane"/>
    <property type="evidence" value="ECO:0007669"/>
    <property type="project" value="TreeGrafter"/>
</dbReference>
<feature type="transmembrane region" description="Helical" evidence="2">
    <location>
        <begin position="44"/>
        <end position="72"/>
    </location>
</feature>
<feature type="transmembrane region" description="Helical" evidence="2">
    <location>
        <begin position="415"/>
        <end position="438"/>
    </location>
</feature>
<feature type="transmembrane region" description="Helical" evidence="2">
    <location>
        <begin position="21"/>
        <end position="38"/>
    </location>
</feature>
<dbReference type="Proteomes" id="UP001273799">
    <property type="component" value="Unassembled WGS sequence"/>
</dbReference>
<sequence length="572" mass="61665">MGKSQESISFKEKFAYGMGDAATAFSAVSVASFSMFYFTDYVGVSATALGTVLIFTRVFDAITNIIMGYVVDQTRTKEGKARPWVKWAILPMFAALVAVFAIPTGMSSTATIVWITIVVNIYYLVYTISNIPYGTLGTLISRDPQVRSELTLLRMIGYHGVSILLSFITVGLVAYLGGGSNRGWIYTMVIYGAIMSIIFYFTYSCTRERVRSTSEMRRDAERAAAAESGAANSTPPNGGPEAGTGTAPAKSAGATGTAPAKPAPAKRLGIFASIGLLFRNKYWILIFLIMILTWILVNLFGGVNVYYARHILGDANYVGVLNAAFTGAQIVGFFLVSIPIRRFGRRRTIVFGLGMIIVGSLLVLTGPQNIYVLAVASIIRGLGFSPLMGTAYAMLADVIDYGEWKNGVRNEGISYSGGTFSTTVGSGLASSGIVWIMGAAGYISAKDAVQPASVLESIQFLFSWAPVIIAALLLVLFYFYDLDTFYPEIARDLEQGITLKDREKDAARQAHHVSGVEPAHPDHHQNNPESPAGSTQTSAQTGTQTSTKYRTEKGGQNRTNYSTESEAGNAVE</sequence>
<keyword evidence="2" id="KW-0472">Membrane</keyword>
<keyword evidence="5" id="KW-1185">Reference proteome</keyword>
<evidence type="ECO:0000256" key="2">
    <source>
        <dbReference type="SAM" id="Phobius"/>
    </source>
</evidence>
<evidence type="ECO:0000313" key="4">
    <source>
        <dbReference type="EMBL" id="SDE11060.1"/>
    </source>
</evidence>
<accession>A0A1G7A8F1</accession>
<dbReference type="InterPro" id="IPR039672">
    <property type="entry name" value="MFS_2"/>
</dbReference>
<feature type="transmembrane region" description="Helical" evidence="2">
    <location>
        <begin position="84"/>
        <end position="106"/>
    </location>
</feature>
<feature type="compositionally biased region" description="Low complexity" evidence="1">
    <location>
        <begin position="532"/>
        <end position="547"/>
    </location>
</feature>
<feature type="transmembrane region" description="Helical" evidence="2">
    <location>
        <begin position="156"/>
        <end position="177"/>
    </location>
</feature>
<keyword evidence="2" id="KW-1133">Transmembrane helix</keyword>
<name>A0A1G7A8F1_9ACTO</name>
<evidence type="ECO:0000313" key="5">
    <source>
        <dbReference type="Proteomes" id="UP000182744"/>
    </source>
</evidence>
<feature type="transmembrane region" description="Helical" evidence="2">
    <location>
        <begin position="282"/>
        <end position="303"/>
    </location>
</feature>
<dbReference type="PANTHER" id="PTHR11328">
    <property type="entry name" value="MAJOR FACILITATOR SUPERFAMILY DOMAIN-CONTAINING PROTEIN"/>
    <property type="match status" value="1"/>
</dbReference>
<dbReference type="RefSeq" id="WP_074660998.1">
    <property type="nucleotide sequence ID" value="NZ_FNAU01000002.1"/>
</dbReference>
<feature type="transmembrane region" description="Helical" evidence="2">
    <location>
        <begin position="370"/>
        <end position="395"/>
    </location>
</feature>
<feature type="transmembrane region" description="Helical" evidence="2">
    <location>
        <begin position="348"/>
        <end position="364"/>
    </location>
</feature>
<dbReference type="CDD" id="cd17332">
    <property type="entry name" value="MFS_MelB_like"/>
    <property type="match status" value="1"/>
</dbReference>
<dbReference type="SUPFAM" id="SSF103473">
    <property type="entry name" value="MFS general substrate transporter"/>
    <property type="match status" value="1"/>
</dbReference>
<feature type="compositionally biased region" description="Low complexity" evidence="1">
    <location>
        <begin position="243"/>
        <end position="262"/>
    </location>
</feature>
<evidence type="ECO:0000313" key="3">
    <source>
        <dbReference type="EMBL" id="MDY5152650.1"/>
    </source>
</evidence>
<feature type="compositionally biased region" description="Polar residues" evidence="1">
    <location>
        <begin position="556"/>
        <end position="566"/>
    </location>
</feature>
<keyword evidence="2" id="KW-0812">Transmembrane</keyword>
<dbReference type="Pfam" id="PF13347">
    <property type="entry name" value="MFS_2"/>
    <property type="match status" value="2"/>
</dbReference>
<proteinExistence type="predicted"/>
<dbReference type="InterPro" id="IPR036259">
    <property type="entry name" value="MFS_trans_sf"/>
</dbReference>
<gene>
    <name evidence="3" type="ORF">R6G71_01080</name>
    <name evidence="4" type="ORF">SAMN05421878_102122</name>
</gene>
<organism evidence="4 5">
    <name type="scientific">Actinobaculum suis</name>
    <dbReference type="NCBI Taxonomy" id="1657"/>
    <lineage>
        <taxon>Bacteria</taxon>
        <taxon>Bacillati</taxon>
        <taxon>Actinomycetota</taxon>
        <taxon>Actinomycetes</taxon>
        <taxon>Actinomycetales</taxon>
        <taxon>Actinomycetaceae</taxon>
        <taxon>Actinobaculum</taxon>
    </lineage>
</organism>
<feature type="transmembrane region" description="Helical" evidence="2">
    <location>
        <begin position="458"/>
        <end position="480"/>
    </location>
</feature>
<dbReference type="GO" id="GO:0008643">
    <property type="term" value="P:carbohydrate transport"/>
    <property type="evidence" value="ECO:0007669"/>
    <property type="project" value="InterPro"/>
</dbReference>
<protein>
    <submittedName>
        <fullName evidence="4">Glycoside/pentoside/hexuronide:cation symporter, GPH family</fullName>
    </submittedName>
    <submittedName>
        <fullName evidence="3">MFS transporter</fullName>
    </submittedName>
</protein>
<dbReference type="Gene3D" id="1.20.1250.20">
    <property type="entry name" value="MFS general substrate transporter like domains"/>
    <property type="match status" value="2"/>
</dbReference>
<evidence type="ECO:0000256" key="1">
    <source>
        <dbReference type="SAM" id="MobiDB-lite"/>
    </source>
</evidence>
<dbReference type="EMBL" id="JAWNFU010000001">
    <property type="protein sequence ID" value="MDY5152650.1"/>
    <property type="molecule type" value="Genomic_DNA"/>
</dbReference>
<reference evidence="5" key="1">
    <citation type="submission" date="2016-10" db="EMBL/GenBank/DDBJ databases">
        <authorList>
            <person name="Varghese N."/>
        </authorList>
    </citation>
    <scope>NUCLEOTIDE SEQUENCE [LARGE SCALE GENOMIC DNA]</scope>
    <source>
        <strain evidence="5">DSM 20639</strain>
    </source>
</reference>
<reference evidence="4" key="2">
    <citation type="submission" date="2016-10" db="EMBL/GenBank/DDBJ databases">
        <authorList>
            <person name="de Groot N.N."/>
        </authorList>
    </citation>
    <scope>NUCLEOTIDE SEQUENCE [LARGE SCALE GENOMIC DNA]</scope>
    <source>
        <strain evidence="4">DSM 20639</strain>
    </source>
</reference>
<feature type="transmembrane region" description="Helical" evidence="2">
    <location>
        <begin position="315"/>
        <end position="336"/>
    </location>
</feature>
<feature type="region of interest" description="Disordered" evidence="1">
    <location>
        <begin position="224"/>
        <end position="262"/>
    </location>
</feature>
<reference evidence="3" key="3">
    <citation type="submission" date="2023-10" db="EMBL/GenBank/DDBJ databases">
        <title>Whole Genome based description of the genera Actinobaculum and Actinotignum reveals a complex phylogenetic relationship within the species included in the genus Actinotignum.</title>
        <authorList>
            <person name="Jensen C.S."/>
            <person name="Dargis R."/>
            <person name="Kemp M."/>
            <person name="Christensen J.J."/>
        </authorList>
    </citation>
    <scope>NUCLEOTIDE SEQUENCE</scope>
    <source>
        <strain evidence="3">Actinobaculum_suis_CCUG19206T</strain>
    </source>
</reference>
<dbReference type="Proteomes" id="UP000182744">
    <property type="component" value="Unassembled WGS sequence"/>
</dbReference>
<dbReference type="PANTHER" id="PTHR11328:SF24">
    <property type="entry name" value="MAJOR FACILITATOR SUPERFAMILY (MFS) PROFILE DOMAIN-CONTAINING PROTEIN"/>
    <property type="match status" value="1"/>
</dbReference>
<dbReference type="GO" id="GO:0015293">
    <property type="term" value="F:symporter activity"/>
    <property type="evidence" value="ECO:0007669"/>
    <property type="project" value="InterPro"/>
</dbReference>